<evidence type="ECO:0000256" key="1">
    <source>
        <dbReference type="ARBA" id="ARBA00004123"/>
    </source>
</evidence>
<dbReference type="InterPro" id="IPR056235">
    <property type="entry name" value="INTS4_8HBD"/>
</dbReference>
<dbReference type="InterPro" id="IPR011989">
    <property type="entry name" value="ARM-like"/>
</dbReference>
<dbReference type="Proteomes" id="UP001152759">
    <property type="component" value="Chromosome 8"/>
</dbReference>
<dbReference type="InterPro" id="IPR057412">
    <property type="entry name" value="INTS4_C"/>
</dbReference>
<reference evidence="5" key="1">
    <citation type="submission" date="2021-12" db="EMBL/GenBank/DDBJ databases">
        <authorList>
            <person name="King R."/>
        </authorList>
    </citation>
    <scope>NUCLEOTIDE SEQUENCE</scope>
</reference>
<protein>
    <recommendedName>
        <fullName evidence="7">Integrator complex subunit 4</fullName>
    </recommendedName>
</protein>
<dbReference type="SUPFAM" id="SSF48371">
    <property type="entry name" value="ARM repeat"/>
    <property type="match status" value="1"/>
</dbReference>
<dbReference type="OrthoDB" id="18190at2759"/>
<dbReference type="AlphaFoldDB" id="A0A9P0F8Q0"/>
<name>A0A9P0F8Q0_BEMTA</name>
<organism evidence="5 6">
    <name type="scientific">Bemisia tabaci</name>
    <name type="common">Sweetpotato whitefly</name>
    <name type="synonym">Aleurodes tabaci</name>
    <dbReference type="NCBI Taxonomy" id="7038"/>
    <lineage>
        <taxon>Eukaryota</taxon>
        <taxon>Metazoa</taxon>
        <taxon>Ecdysozoa</taxon>
        <taxon>Arthropoda</taxon>
        <taxon>Hexapoda</taxon>
        <taxon>Insecta</taxon>
        <taxon>Pterygota</taxon>
        <taxon>Neoptera</taxon>
        <taxon>Paraneoptera</taxon>
        <taxon>Hemiptera</taxon>
        <taxon>Sternorrhyncha</taxon>
        <taxon>Aleyrodoidea</taxon>
        <taxon>Aleyrodidae</taxon>
        <taxon>Aleyrodinae</taxon>
        <taxon>Bemisia</taxon>
    </lineage>
</organism>
<accession>A0A9P0F8Q0</accession>
<dbReference type="InterPro" id="IPR016024">
    <property type="entry name" value="ARM-type_fold"/>
</dbReference>
<proteinExistence type="predicted"/>
<sequence>MAKVLKKRALAEYSHQITTEVEPPLKKLRLVSKPVIENTATVYIGLLNKCKTSNEALQLLLRISESLHFQEDEVLPAINLLFEYYHQQTNSAVRVVVLSLICDIASDSKVDLQVVIEDTLNSLKKEESHKVLTQGLSTLMKLGKLTPDNVSLHLKLVQFAKQHLNDTSYSVKNKAMDLIGELQPLVGISESSVQATFKLIMDFTHSQDARVRSAAFNTVIVLHERGLKLKPSHYSNICIALRDDYEIVRQAALKLVWILGVNYPENTIVLPDSEEEIRLIDDAFGNICTAVNDLSVRVRTQACKLLGSMTAVSSKFLHQTLDKKLMSNMRKKKSAHERDFENLVSGEWASGNKWADDKPRELIDSDAISLMRSGACGAFVHGLEDEFLEVRTAAVEAICNLAQDNNQFASVSLDFLVDMFNDEIEDVRLIAINSLTKMSRHIELREDQLETVLGALEDFSMDVREGLHLMLASCRLSTKDCLQMCVDGLLDNLKKYPQDKKSTWHCLQKMGSKHPTLTLSLVPSLLAIHPFFDMPEPNVDDPAYICILILVLNAAQHCPPMLQLFEENTIKHYSYLRDTMPNLVPQLKFNVSLQSSELKSVETATSQFLESLLSKIEAAPSNGVRTELLGAAERDLDRLSQIDSAVAGSARLSALFISSQLLFSKIINNNMFCSNSNTAQQTNTVKNCMTRLLQNALKLEHCFVGLDEQRLALVKQFKLKVLALHLVYIVRATNQSARALTHFFLSQVDRIHKELTEQKITPDSFTALIFKELSKLEETKPGAVARCLQPLLQKFTPQSPPNPDKKIKMCSVEVNSPTGGADNVLKFTAGLIMGVPLDADLYNVPTPNFLRLRLKYPDQQTHLIVPRPSHLRPVPDDEGSYRLVTTALVSHQVWTEASAVELSVVLDLSEKDSVLGPVCIIDLCKPIKLYVSPKPVKRGI</sequence>
<evidence type="ECO:0000259" key="4">
    <source>
        <dbReference type="Pfam" id="PF25458"/>
    </source>
</evidence>
<keyword evidence="2" id="KW-0539">Nucleus</keyword>
<dbReference type="GO" id="GO:0016180">
    <property type="term" value="P:snRNA processing"/>
    <property type="evidence" value="ECO:0007669"/>
    <property type="project" value="TreeGrafter"/>
</dbReference>
<evidence type="ECO:0000256" key="2">
    <source>
        <dbReference type="ARBA" id="ARBA00023242"/>
    </source>
</evidence>
<dbReference type="Pfam" id="PF24493">
    <property type="entry name" value="INTS4_8HBD"/>
    <property type="match status" value="1"/>
</dbReference>
<evidence type="ECO:0008006" key="7">
    <source>
        <dbReference type="Google" id="ProtNLM"/>
    </source>
</evidence>
<evidence type="ECO:0000259" key="3">
    <source>
        <dbReference type="Pfam" id="PF24493"/>
    </source>
</evidence>
<feature type="domain" description="Integrator complex subunit 4/Protein SIEL C-terminal Ig-like" evidence="4">
    <location>
        <begin position="814"/>
        <end position="936"/>
    </location>
</feature>
<evidence type="ECO:0000313" key="6">
    <source>
        <dbReference type="Proteomes" id="UP001152759"/>
    </source>
</evidence>
<dbReference type="Gene3D" id="1.25.10.10">
    <property type="entry name" value="Leucine-rich Repeat Variant"/>
    <property type="match status" value="3"/>
</dbReference>
<comment type="subcellular location">
    <subcellularLocation>
        <location evidence="1">Nucleus</location>
    </subcellularLocation>
</comment>
<evidence type="ECO:0000313" key="5">
    <source>
        <dbReference type="EMBL" id="CAH0394014.1"/>
    </source>
</evidence>
<feature type="domain" description="INTS4 8 helical bundle" evidence="3">
    <location>
        <begin position="607"/>
        <end position="803"/>
    </location>
</feature>
<gene>
    <name evidence="5" type="ORF">BEMITA_LOCUS12360</name>
</gene>
<dbReference type="Pfam" id="PF25458">
    <property type="entry name" value="INTS4_C"/>
    <property type="match status" value="1"/>
</dbReference>
<dbReference type="GO" id="GO:0032039">
    <property type="term" value="C:integrator complex"/>
    <property type="evidence" value="ECO:0007669"/>
    <property type="project" value="TreeGrafter"/>
</dbReference>
<dbReference type="EMBL" id="OU963869">
    <property type="protein sequence ID" value="CAH0394014.1"/>
    <property type="molecule type" value="Genomic_DNA"/>
</dbReference>
<keyword evidence="6" id="KW-1185">Reference proteome</keyword>
<dbReference type="KEGG" id="btab:109030225"/>
<dbReference type="PANTHER" id="PTHR20938:SF0">
    <property type="entry name" value="INTEGRATOR COMPLEX SUBUNIT 4"/>
    <property type="match status" value="1"/>
</dbReference>
<dbReference type="FunFam" id="1.25.10.10:FF:000728">
    <property type="entry name" value="Blast:Integrator complex subunit 4"/>
    <property type="match status" value="1"/>
</dbReference>
<dbReference type="PANTHER" id="PTHR20938">
    <property type="entry name" value="INTEGRATOR COMPLEX SUBUNIT 4"/>
    <property type="match status" value="1"/>
</dbReference>